<dbReference type="PANTHER" id="PTHR46481">
    <property type="entry name" value="ZINC FINGER BED DOMAIN-CONTAINING PROTEIN 4"/>
    <property type="match status" value="1"/>
</dbReference>
<reference evidence="7" key="1">
    <citation type="journal article" date="2023" name="Front. Mar. Sci.">
        <title>A new Merluccius polli reference genome to investigate the effects of global change in West African waters.</title>
        <authorList>
            <person name="Mateo J.L."/>
            <person name="Blanco-Fernandez C."/>
            <person name="Garcia-Vazquez E."/>
            <person name="Machado-Schiaffino G."/>
        </authorList>
    </citation>
    <scope>NUCLEOTIDE SEQUENCE</scope>
    <source>
        <strain evidence="7">C29</strain>
        <tissue evidence="7">Fin</tissue>
    </source>
</reference>
<dbReference type="InterPro" id="IPR052035">
    <property type="entry name" value="ZnF_BED_domain_contain"/>
</dbReference>
<dbReference type="AlphaFoldDB" id="A0AA47MX71"/>
<sequence length="412" mass="46098">MVVKDLQPFTIVEDQGFRAFVNKLEPNYVLPSRKALTEMVDEKYTSTKETVKAEVQKAVSVSLTADMWTSINTESYLGVTCHYISPQDEMTTYANVELLEEWGITSKVHCMVTDNAANMALSVNLQNLYHLPCFAHTLNLIVKKAVEETPQLHEIRLKARKIIGLFRSSCKAREKLLEMQTIMGRPALKLIQDVETRWNSTYDMLQRLHHEKDTVAASLSQLNTDHTPLNNFEYEVISECLALLRPFKMATVELSEEERVSASNLIPLYRMIQHKLAEKMRTSTHHPTFQLGTLLRDGIQARCGGYETSTLLTFATLLDPRLKSLAFGNSQKAQDAEQNLIRECASLMRAATPGPQASTPPPPPPSPSAASAAASRSPSAESLWDLFDHRVNQTAVVHSATADATVEVREEL</sequence>
<dbReference type="PANTHER" id="PTHR46481:SF10">
    <property type="entry name" value="ZINC FINGER BED DOMAIN-CONTAINING PROTEIN 39"/>
    <property type="match status" value="1"/>
</dbReference>
<evidence type="ECO:0000256" key="4">
    <source>
        <dbReference type="ARBA" id="ARBA00022833"/>
    </source>
</evidence>
<name>A0AA47MX71_MERPO</name>
<evidence type="ECO:0000313" key="7">
    <source>
        <dbReference type="EMBL" id="KAK0147692.1"/>
    </source>
</evidence>
<proteinExistence type="predicted"/>
<feature type="compositionally biased region" description="Pro residues" evidence="6">
    <location>
        <begin position="358"/>
        <end position="367"/>
    </location>
</feature>
<dbReference type="SUPFAM" id="SSF53098">
    <property type="entry name" value="Ribonuclease H-like"/>
    <property type="match status" value="1"/>
</dbReference>
<dbReference type="InterPro" id="IPR012337">
    <property type="entry name" value="RNaseH-like_sf"/>
</dbReference>
<keyword evidence="8" id="KW-1185">Reference proteome</keyword>
<dbReference type="GO" id="GO:0005634">
    <property type="term" value="C:nucleus"/>
    <property type="evidence" value="ECO:0007669"/>
    <property type="project" value="UniProtKB-SubCell"/>
</dbReference>
<comment type="caution">
    <text evidence="7">The sequence shown here is derived from an EMBL/GenBank/DDBJ whole genome shotgun (WGS) entry which is preliminary data.</text>
</comment>
<feature type="compositionally biased region" description="Low complexity" evidence="6">
    <location>
        <begin position="368"/>
        <end position="377"/>
    </location>
</feature>
<evidence type="ECO:0000313" key="8">
    <source>
        <dbReference type="Proteomes" id="UP001174136"/>
    </source>
</evidence>
<dbReference type="EMBL" id="JAOPHQ010002286">
    <property type="protein sequence ID" value="KAK0147692.1"/>
    <property type="molecule type" value="Genomic_DNA"/>
</dbReference>
<evidence type="ECO:0000256" key="5">
    <source>
        <dbReference type="ARBA" id="ARBA00023242"/>
    </source>
</evidence>
<feature type="region of interest" description="Disordered" evidence="6">
    <location>
        <begin position="351"/>
        <end position="377"/>
    </location>
</feature>
<dbReference type="Proteomes" id="UP001174136">
    <property type="component" value="Unassembled WGS sequence"/>
</dbReference>
<keyword evidence="5" id="KW-0539">Nucleus</keyword>
<evidence type="ECO:0000256" key="2">
    <source>
        <dbReference type="ARBA" id="ARBA00022723"/>
    </source>
</evidence>
<keyword evidence="3" id="KW-0863">Zinc-finger</keyword>
<gene>
    <name evidence="7" type="primary">ZBED1_28</name>
    <name evidence="7" type="ORF">N1851_012826</name>
</gene>
<comment type="subcellular location">
    <subcellularLocation>
        <location evidence="1">Nucleus</location>
    </subcellularLocation>
</comment>
<evidence type="ECO:0000256" key="6">
    <source>
        <dbReference type="SAM" id="MobiDB-lite"/>
    </source>
</evidence>
<accession>A0AA47MX71</accession>
<dbReference type="GO" id="GO:0008270">
    <property type="term" value="F:zinc ion binding"/>
    <property type="evidence" value="ECO:0007669"/>
    <property type="project" value="UniProtKB-KW"/>
</dbReference>
<evidence type="ECO:0000256" key="3">
    <source>
        <dbReference type="ARBA" id="ARBA00022771"/>
    </source>
</evidence>
<protein>
    <submittedName>
        <fullName evidence="7">Zinc finger BED domain-containing protein 1</fullName>
    </submittedName>
</protein>
<evidence type="ECO:0000256" key="1">
    <source>
        <dbReference type="ARBA" id="ARBA00004123"/>
    </source>
</evidence>
<keyword evidence="2" id="KW-0479">Metal-binding</keyword>
<dbReference type="SUPFAM" id="SSF140996">
    <property type="entry name" value="Hermes dimerisation domain"/>
    <property type="match status" value="1"/>
</dbReference>
<keyword evidence="4" id="KW-0862">Zinc</keyword>
<organism evidence="7 8">
    <name type="scientific">Merluccius polli</name>
    <name type="common">Benguela hake</name>
    <name type="synonym">Merluccius cadenati</name>
    <dbReference type="NCBI Taxonomy" id="89951"/>
    <lineage>
        <taxon>Eukaryota</taxon>
        <taxon>Metazoa</taxon>
        <taxon>Chordata</taxon>
        <taxon>Craniata</taxon>
        <taxon>Vertebrata</taxon>
        <taxon>Euteleostomi</taxon>
        <taxon>Actinopterygii</taxon>
        <taxon>Neopterygii</taxon>
        <taxon>Teleostei</taxon>
        <taxon>Neoteleostei</taxon>
        <taxon>Acanthomorphata</taxon>
        <taxon>Zeiogadaria</taxon>
        <taxon>Gadariae</taxon>
        <taxon>Gadiformes</taxon>
        <taxon>Gadoidei</taxon>
        <taxon>Merlucciidae</taxon>
        <taxon>Merluccius</taxon>
    </lineage>
</organism>